<evidence type="ECO:0000313" key="2">
    <source>
        <dbReference type="Proteomes" id="UP000054107"/>
    </source>
</evidence>
<protein>
    <submittedName>
        <fullName evidence="1">Uncharacterized protein</fullName>
    </submittedName>
</protein>
<keyword evidence="2" id="KW-1185">Reference proteome</keyword>
<gene>
    <name evidence="1" type="primary">PARPA_04560.1 scaffold 14269</name>
</gene>
<accession>A0A0B7N5P8</accession>
<organism evidence="1 2">
    <name type="scientific">Parasitella parasitica</name>
    <dbReference type="NCBI Taxonomy" id="35722"/>
    <lineage>
        <taxon>Eukaryota</taxon>
        <taxon>Fungi</taxon>
        <taxon>Fungi incertae sedis</taxon>
        <taxon>Mucoromycota</taxon>
        <taxon>Mucoromycotina</taxon>
        <taxon>Mucoromycetes</taxon>
        <taxon>Mucorales</taxon>
        <taxon>Mucorineae</taxon>
        <taxon>Mucoraceae</taxon>
        <taxon>Parasitella</taxon>
    </lineage>
</organism>
<evidence type="ECO:0000313" key="1">
    <source>
        <dbReference type="EMBL" id="CEP10795.1"/>
    </source>
</evidence>
<dbReference type="AlphaFoldDB" id="A0A0B7N5P8"/>
<dbReference type="Proteomes" id="UP000054107">
    <property type="component" value="Unassembled WGS sequence"/>
</dbReference>
<reference evidence="1 2" key="1">
    <citation type="submission" date="2014-09" db="EMBL/GenBank/DDBJ databases">
        <authorList>
            <person name="Ellenberger Sabrina"/>
        </authorList>
    </citation>
    <scope>NUCLEOTIDE SEQUENCE [LARGE SCALE GENOMIC DNA]</scope>
    <source>
        <strain evidence="1 2">CBS 412.66</strain>
    </source>
</reference>
<dbReference type="OrthoDB" id="2280248at2759"/>
<proteinExistence type="predicted"/>
<dbReference type="EMBL" id="LN725192">
    <property type="protein sequence ID" value="CEP10795.1"/>
    <property type="molecule type" value="Genomic_DNA"/>
</dbReference>
<name>A0A0B7N5P8_9FUNG</name>
<sequence length="140" mass="15960">MIPRLPPLVLALLGGASVYGIKFILDRIETKAIGPPGSTEHFERVLKYKQNVKRLAIASAISGAIYGAHWIYDARLHRTSPAVLSNKSQEFYQDQYSERDKRFQAEKLQQQIAQREKELVAKQHLEQEVTAMENALKKNK</sequence>